<evidence type="ECO:0000313" key="3">
    <source>
        <dbReference type="Proteomes" id="UP000050544"/>
    </source>
</evidence>
<dbReference type="PANTHER" id="PTHR37694">
    <property type="entry name" value="SLR8022 PROTEIN"/>
    <property type="match status" value="1"/>
</dbReference>
<dbReference type="CDD" id="cd02230">
    <property type="entry name" value="cupin_HP0902-like"/>
    <property type="match status" value="1"/>
</dbReference>
<dbReference type="AlphaFoldDB" id="A0A0P6YNF9"/>
<dbReference type="STRING" id="869279.SE15_03985"/>
<dbReference type="InterPro" id="IPR014710">
    <property type="entry name" value="RmlC-like_jellyroll"/>
</dbReference>
<protein>
    <recommendedName>
        <fullName evidence="1">Cupin type-2 domain-containing protein</fullName>
    </recommendedName>
</protein>
<sequence>MMDKPYILFENLTSLTPTVPANSILSRTLLQHPRLKVTLFAFGAGQELSEHTASMPAVIHILEGECDLRLGKDVYTLRDGAWVFMEAHTPHALLAHTDLRMLLLMLPE</sequence>
<name>A0A0P6YNF9_9CHLR</name>
<dbReference type="RefSeq" id="WP_054520788.1">
    <property type="nucleotide sequence ID" value="NZ_LGKO01000002.1"/>
</dbReference>
<evidence type="ECO:0000259" key="1">
    <source>
        <dbReference type="Pfam" id="PF07883"/>
    </source>
</evidence>
<dbReference type="Pfam" id="PF07883">
    <property type="entry name" value="Cupin_2"/>
    <property type="match status" value="1"/>
</dbReference>
<evidence type="ECO:0000313" key="2">
    <source>
        <dbReference type="EMBL" id="KPL84300.1"/>
    </source>
</evidence>
<dbReference type="SUPFAM" id="SSF51182">
    <property type="entry name" value="RmlC-like cupins"/>
    <property type="match status" value="1"/>
</dbReference>
<accession>A0A0P6YNF9</accession>
<dbReference type="Gene3D" id="2.60.120.10">
    <property type="entry name" value="Jelly Rolls"/>
    <property type="match status" value="1"/>
</dbReference>
<proteinExistence type="predicted"/>
<dbReference type="PANTHER" id="PTHR37694:SF1">
    <property type="entry name" value="SLR8022 PROTEIN"/>
    <property type="match status" value="1"/>
</dbReference>
<gene>
    <name evidence="2" type="ORF">SE15_03985</name>
</gene>
<dbReference type="InterPro" id="IPR013096">
    <property type="entry name" value="Cupin_2"/>
</dbReference>
<feature type="domain" description="Cupin type-2" evidence="1">
    <location>
        <begin position="42"/>
        <end position="105"/>
    </location>
</feature>
<organism evidence="2 3">
    <name type="scientific">Thermanaerothrix daxensis</name>
    <dbReference type="NCBI Taxonomy" id="869279"/>
    <lineage>
        <taxon>Bacteria</taxon>
        <taxon>Bacillati</taxon>
        <taxon>Chloroflexota</taxon>
        <taxon>Anaerolineae</taxon>
        <taxon>Anaerolineales</taxon>
        <taxon>Anaerolineaceae</taxon>
        <taxon>Thermanaerothrix</taxon>
    </lineage>
</organism>
<dbReference type="Proteomes" id="UP000050544">
    <property type="component" value="Unassembled WGS sequence"/>
</dbReference>
<reference evidence="2 3" key="1">
    <citation type="submission" date="2015-07" db="EMBL/GenBank/DDBJ databases">
        <title>Whole genome sequence of Thermanaerothrix daxensis DSM 23592.</title>
        <authorList>
            <person name="Hemp J."/>
            <person name="Ward L.M."/>
            <person name="Pace L.A."/>
            <person name="Fischer W.W."/>
        </authorList>
    </citation>
    <scope>NUCLEOTIDE SEQUENCE [LARGE SCALE GENOMIC DNA]</scope>
    <source>
        <strain evidence="2 3">GNS-1</strain>
    </source>
</reference>
<dbReference type="PATRIC" id="fig|869279.4.peg.808"/>
<dbReference type="EMBL" id="LGKO01000002">
    <property type="protein sequence ID" value="KPL84300.1"/>
    <property type="molecule type" value="Genomic_DNA"/>
</dbReference>
<keyword evidence="3" id="KW-1185">Reference proteome</keyword>
<comment type="caution">
    <text evidence="2">The sequence shown here is derived from an EMBL/GenBank/DDBJ whole genome shotgun (WGS) entry which is preliminary data.</text>
</comment>
<dbReference type="InterPro" id="IPR011051">
    <property type="entry name" value="RmlC_Cupin_sf"/>
</dbReference>